<dbReference type="GO" id="GO:0001731">
    <property type="term" value="P:formation of translation preinitiation complex"/>
    <property type="evidence" value="ECO:0007669"/>
    <property type="project" value="InterPro"/>
</dbReference>
<dbReference type="InterPro" id="IPR058886">
    <property type="entry name" value="SWIB_eIF2D"/>
</dbReference>
<dbReference type="InterPro" id="IPR036877">
    <property type="entry name" value="SUI1_dom_sf"/>
</dbReference>
<dbReference type="InterPro" id="IPR015947">
    <property type="entry name" value="PUA-like_sf"/>
</dbReference>
<feature type="domain" description="SUI1" evidence="2">
    <location>
        <begin position="567"/>
        <end position="645"/>
    </location>
</feature>
<accession>A0AAD3CWD8</accession>
<evidence type="ECO:0000256" key="1">
    <source>
        <dbReference type="SAM" id="MobiDB-lite"/>
    </source>
</evidence>
<dbReference type="SUPFAM" id="SSF47592">
    <property type="entry name" value="SWIB/MDM2 domain"/>
    <property type="match status" value="1"/>
</dbReference>
<dbReference type="Gene3D" id="3.10.400.20">
    <property type="match status" value="1"/>
</dbReference>
<dbReference type="InterPro" id="IPR001950">
    <property type="entry name" value="SUI1"/>
</dbReference>
<evidence type="ECO:0000259" key="2">
    <source>
        <dbReference type="PROSITE" id="PS50296"/>
    </source>
</evidence>
<dbReference type="EMBL" id="BLLK01000047">
    <property type="protein sequence ID" value="GFH53457.1"/>
    <property type="molecule type" value="Genomic_DNA"/>
</dbReference>
<dbReference type="Pfam" id="PF25304">
    <property type="entry name" value="WHD_eIF2D"/>
    <property type="match status" value="1"/>
</dbReference>
<dbReference type="Pfam" id="PF26291">
    <property type="entry name" value="SWIB_eIF2D"/>
    <property type="match status" value="1"/>
</dbReference>
<protein>
    <recommendedName>
        <fullName evidence="2">SUI1 domain-containing protein</fullName>
    </recommendedName>
</protein>
<organism evidence="3 4">
    <name type="scientific">Chaetoceros tenuissimus</name>
    <dbReference type="NCBI Taxonomy" id="426638"/>
    <lineage>
        <taxon>Eukaryota</taxon>
        <taxon>Sar</taxon>
        <taxon>Stramenopiles</taxon>
        <taxon>Ochrophyta</taxon>
        <taxon>Bacillariophyta</taxon>
        <taxon>Coscinodiscophyceae</taxon>
        <taxon>Chaetocerotophycidae</taxon>
        <taxon>Chaetocerotales</taxon>
        <taxon>Chaetocerotaceae</taxon>
        <taxon>Chaetoceros</taxon>
    </lineage>
</organism>
<sequence length="677" mass="75495">MFKKEGSFKPSKKGQDTPLKKSDRRKLRDAFLSILNSRNTDLITEELKQQIDFIFLDSKSDLSIRKIKQKDSKSNAGSTQIYTRSPATQLAQDSSGSVFWPYTKYNQVLLIEINKIMVPSLALLSILPAEIIQNIIPTVVVPSIVSKYLCRGADLMRSGMLSIPKSHDGWVAVQAHGNIQPFAIGFVTNGTDESTIGADQKGVGVQIISCYGDEIYQCQMDPTAKPLKDGHRSEIGGGIYDVGNYGNVGFLEGKRVYGLVTSQDEDEAQEDETEEMNENVAESEEQNQTNEEVDVDKVEIAEKADSEENVEEEVGEDKEDPEEILLTAFFDASVRISKSQLPMPTSTFYSQHVLPARKEGSFIDLKATKYKKIGTFLSEQASKGIITLGEKNGDKFAIIKSIDRSHPELKDARKRKKKEGSGDDGDKKKLALANLYIIPHNIVRLMQLNEDDVKATNAKSEDRKGTGFLTAPECRDILNKYLQENNLIDEFDPENCTLDGPLCDALFRKTKKELQSSTLGKNTFEESVSRKELNTKWLEKMDKGYAIVALPGSIIMSMKRGVPPKVSFVVEARQNRRKFVTRVRGLEEYGINPVDFANDVSKRFACSATIDDEAVGKEKLKKNCVECIFQGHLVEELQALLLGNDKCSHGGTKNSDYALPKGVFDVDLRKGVPKKKR</sequence>
<feature type="region of interest" description="Disordered" evidence="1">
    <location>
        <begin position="264"/>
        <end position="293"/>
    </location>
</feature>
<dbReference type="AlphaFoldDB" id="A0AAD3CWD8"/>
<dbReference type="Pfam" id="PF26292">
    <property type="entry name" value="PUA_elF2D"/>
    <property type="match status" value="1"/>
</dbReference>
<dbReference type="PROSITE" id="PS50296">
    <property type="entry name" value="SUI1"/>
    <property type="match status" value="1"/>
</dbReference>
<dbReference type="Pfam" id="PF01253">
    <property type="entry name" value="SUI1"/>
    <property type="match status" value="1"/>
</dbReference>
<dbReference type="GO" id="GO:0003743">
    <property type="term" value="F:translation initiation factor activity"/>
    <property type="evidence" value="ECO:0007669"/>
    <property type="project" value="InterPro"/>
</dbReference>
<dbReference type="PANTHER" id="PTHR12217:SF4">
    <property type="entry name" value="EUKARYOTIC TRANSLATION INITIATION FACTOR 2D"/>
    <property type="match status" value="1"/>
</dbReference>
<evidence type="ECO:0000313" key="3">
    <source>
        <dbReference type="EMBL" id="GFH53457.1"/>
    </source>
</evidence>
<dbReference type="Gene3D" id="3.30.780.10">
    <property type="entry name" value="SUI1-like domain"/>
    <property type="match status" value="1"/>
</dbReference>
<feature type="compositionally biased region" description="Acidic residues" evidence="1">
    <location>
        <begin position="264"/>
        <end position="285"/>
    </location>
</feature>
<feature type="region of interest" description="Disordered" evidence="1">
    <location>
        <begin position="1"/>
        <end position="23"/>
    </location>
</feature>
<evidence type="ECO:0000313" key="4">
    <source>
        <dbReference type="Proteomes" id="UP001054902"/>
    </source>
</evidence>
<gene>
    <name evidence="3" type="ORF">CTEN210_09933</name>
</gene>
<dbReference type="Proteomes" id="UP001054902">
    <property type="component" value="Unassembled WGS sequence"/>
</dbReference>
<dbReference type="PANTHER" id="PTHR12217">
    <property type="entry name" value="EUKARYOTIC TRANSLATION INITIATION FACTOR 2D"/>
    <property type="match status" value="1"/>
</dbReference>
<dbReference type="PROSITE" id="PS50890">
    <property type="entry name" value="PUA"/>
    <property type="match status" value="1"/>
</dbReference>
<reference evidence="3 4" key="1">
    <citation type="journal article" date="2021" name="Sci. Rep.">
        <title>The genome of the diatom Chaetoceros tenuissimus carries an ancient integrated fragment of an extant virus.</title>
        <authorList>
            <person name="Hongo Y."/>
            <person name="Kimura K."/>
            <person name="Takaki Y."/>
            <person name="Yoshida Y."/>
            <person name="Baba S."/>
            <person name="Kobayashi G."/>
            <person name="Nagasaki K."/>
            <person name="Hano T."/>
            <person name="Tomaru Y."/>
        </authorList>
    </citation>
    <scope>NUCLEOTIDE SEQUENCE [LARGE SCALE GENOMIC DNA]</scope>
    <source>
        <strain evidence="3 4">NIES-3715</strain>
    </source>
</reference>
<dbReference type="InterPro" id="IPR039757">
    <property type="entry name" value="EIF2D"/>
</dbReference>
<name>A0AAD3CWD8_9STRA</name>
<dbReference type="SUPFAM" id="SSF88697">
    <property type="entry name" value="PUA domain-like"/>
    <property type="match status" value="1"/>
</dbReference>
<proteinExistence type="predicted"/>
<dbReference type="InterPro" id="IPR048248">
    <property type="entry name" value="PUA_eIF2d-like"/>
</dbReference>
<dbReference type="InterPro" id="IPR036885">
    <property type="entry name" value="SWIB_MDM2_dom_sf"/>
</dbReference>
<keyword evidence="4" id="KW-1185">Reference proteome</keyword>
<dbReference type="InterPro" id="IPR057429">
    <property type="entry name" value="WH_eIF2D"/>
</dbReference>
<dbReference type="SUPFAM" id="SSF55159">
    <property type="entry name" value="eIF1-like"/>
    <property type="match status" value="1"/>
</dbReference>
<comment type="caution">
    <text evidence="3">The sequence shown here is derived from an EMBL/GenBank/DDBJ whole genome shotgun (WGS) entry which is preliminary data.</text>
</comment>